<dbReference type="Proteomes" id="UP000272924">
    <property type="component" value="Chromosome"/>
</dbReference>
<reference evidence="2" key="1">
    <citation type="submission" date="2018-12" db="EMBL/GenBank/DDBJ databases">
        <title>Genome sequencing of Streptococcus sp. KCOM 2412 (= ChDC F135).</title>
        <authorList>
            <person name="Kook J.-K."/>
            <person name="Park S.-N."/>
            <person name="Lim Y.K."/>
        </authorList>
    </citation>
    <scope>NUCLEOTIDE SEQUENCE [LARGE SCALE GENOMIC DNA]</scope>
    <source>
        <strain evidence="2">KCOM 2412</strain>
    </source>
</reference>
<accession>A0A3Q9F4B5</accession>
<protein>
    <submittedName>
        <fullName evidence="1">Helix-turn-helix domain-containing protein</fullName>
    </submittedName>
</protein>
<keyword evidence="2" id="KW-1185">Reference proteome</keyword>
<dbReference type="AlphaFoldDB" id="A0A3Q9F4B5"/>
<gene>
    <name evidence="1" type="ORF">EHW89_05710</name>
</gene>
<name>A0A3Q9F4B5_9STRE</name>
<dbReference type="EMBL" id="CP034543">
    <property type="protein sequence ID" value="AZQ41979.1"/>
    <property type="molecule type" value="Genomic_DNA"/>
</dbReference>
<proteinExistence type="predicted"/>
<dbReference type="RefSeq" id="WP_000340864.1">
    <property type="nucleotide sequence ID" value="NZ_CP034543.1"/>
</dbReference>
<sequence>MDDFQRKQIRKLRSEGLGYQSIGKIVGLSRDSVRNYCKRNPELLGYRNAVTKMMKDQASGLPCCLHCKETFIPKGTGRPKKFCSDACRRYWWQDHPELHQKQNTAYYELACQHCGKSFLSYGNAKRKFCSHACYIQSRFY</sequence>
<organism evidence="1 2">
    <name type="scientific">Streptococcus periodonticum</name>
    <dbReference type="NCBI Taxonomy" id="2490633"/>
    <lineage>
        <taxon>Bacteria</taxon>
        <taxon>Bacillati</taxon>
        <taxon>Bacillota</taxon>
        <taxon>Bacilli</taxon>
        <taxon>Lactobacillales</taxon>
        <taxon>Streptococcaceae</taxon>
        <taxon>Streptococcus</taxon>
    </lineage>
</organism>
<dbReference type="KEGG" id="spei:EHW89_05710"/>
<evidence type="ECO:0000313" key="1">
    <source>
        <dbReference type="EMBL" id="AZQ41979.1"/>
    </source>
</evidence>
<evidence type="ECO:0000313" key="2">
    <source>
        <dbReference type="Proteomes" id="UP000272924"/>
    </source>
</evidence>